<organism evidence="3">
    <name type="scientific">hydrothermal vent metagenome</name>
    <dbReference type="NCBI Taxonomy" id="652676"/>
    <lineage>
        <taxon>unclassified sequences</taxon>
        <taxon>metagenomes</taxon>
        <taxon>ecological metagenomes</taxon>
    </lineage>
</organism>
<dbReference type="PANTHER" id="PTHR35335:SF1">
    <property type="entry name" value="UPF0716 PROTEIN FXSA"/>
    <property type="match status" value="1"/>
</dbReference>
<protein>
    <submittedName>
        <fullName evidence="3">FxsA protein</fullName>
    </submittedName>
</protein>
<keyword evidence="2" id="KW-0812">Transmembrane</keyword>
<feature type="compositionally biased region" description="Basic and acidic residues" evidence="1">
    <location>
        <begin position="130"/>
        <end position="150"/>
    </location>
</feature>
<name>A0A3B0ZQE6_9ZZZZ</name>
<dbReference type="EMBL" id="UOFP01000285">
    <property type="protein sequence ID" value="VAW89662.1"/>
    <property type="molecule type" value="Genomic_DNA"/>
</dbReference>
<keyword evidence="2" id="KW-0472">Membrane</keyword>
<feature type="transmembrane region" description="Helical" evidence="2">
    <location>
        <begin position="29"/>
        <end position="49"/>
    </location>
</feature>
<dbReference type="AlphaFoldDB" id="A0A3B0ZQE6"/>
<reference evidence="3" key="1">
    <citation type="submission" date="2018-06" db="EMBL/GenBank/DDBJ databases">
        <authorList>
            <person name="Zhirakovskaya E."/>
        </authorList>
    </citation>
    <scope>NUCLEOTIDE SEQUENCE</scope>
</reference>
<feature type="transmembrane region" description="Helical" evidence="2">
    <location>
        <begin position="7"/>
        <end position="23"/>
    </location>
</feature>
<dbReference type="GO" id="GO:0016020">
    <property type="term" value="C:membrane"/>
    <property type="evidence" value="ECO:0007669"/>
    <property type="project" value="InterPro"/>
</dbReference>
<dbReference type="Pfam" id="PF04186">
    <property type="entry name" value="FxsA"/>
    <property type="match status" value="1"/>
</dbReference>
<feature type="region of interest" description="Disordered" evidence="1">
    <location>
        <begin position="126"/>
        <end position="150"/>
    </location>
</feature>
<evidence type="ECO:0000256" key="2">
    <source>
        <dbReference type="SAM" id="Phobius"/>
    </source>
</evidence>
<accession>A0A3B0ZQE6</accession>
<feature type="transmembrane region" description="Helical" evidence="2">
    <location>
        <begin position="69"/>
        <end position="89"/>
    </location>
</feature>
<sequence>MTPFRILFLLFLVVPIVEIYLLITVGGLIGVMPTILLVVFTAVLGALLLRQQGFATLKRVQDEMGQGQIPAMAMTEGVVLLFSGALLLTPGFFTDTIGFLCLVPPLRRWGIRLLMQRVIMGGFSAGRSDGSSRPERGRTIEGDFQRRDDD</sequence>
<evidence type="ECO:0000256" key="1">
    <source>
        <dbReference type="SAM" id="MobiDB-lite"/>
    </source>
</evidence>
<dbReference type="InterPro" id="IPR007313">
    <property type="entry name" value="FxsA"/>
</dbReference>
<evidence type="ECO:0000313" key="3">
    <source>
        <dbReference type="EMBL" id="VAW89662.1"/>
    </source>
</evidence>
<dbReference type="PANTHER" id="PTHR35335">
    <property type="entry name" value="UPF0716 PROTEIN FXSA"/>
    <property type="match status" value="1"/>
</dbReference>
<proteinExistence type="predicted"/>
<keyword evidence="2" id="KW-1133">Transmembrane helix</keyword>
<dbReference type="NCBIfam" id="NF008528">
    <property type="entry name" value="PRK11463.1-2"/>
    <property type="match status" value="1"/>
</dbReference>
<gene>
    <name evidence="3" type="ORF">MNBD_GAMMA18-1651</name>
</gene>